<dbReference type="EMBL" id="CAJNOI010000021">
    <property type="protein sequence ID" value="CAF0837760.1"/>
    <property type="molecule type" value="Genomic_DNA"/>
</dbReference>
<dbReference type="OrthoDB" id="9984021at2759"/>
<evidence type="ECO:0000256" key="1">
    <source>
        <dbReference type="SAM" id="Phobius"/>
    </source>
</evidence>
<evidence type="ECO:0000313" key="3">
    <source>
        <dbReference type="EMBL" id="CAF0943741.1"/>
    </source>
</evidence>
<accession>A0A814CRA2</accession>
<gene>
    <name evidence="2" type="ORF">BJG266_LOCUS7142</name>
    <name evidence="3" type="ORF">QVE165_LOCUS11811</name>
</gene>
<comment type="caution">
    <text evidence="3">The sequence shown here is derived from an EMBL/GenBank/DDBJ whole genome shotgun (WGS) entry which is preliminary data.</text>
</comment>
<keyword evidence="1" id="KW-0472">Membrane</keyword>
<dbReference type="Proteomes" id="UP000663877">
    <property type="component" value="Unassembled WGS sequence"/>
</dbReference>
<sequence length="88" mass="10588">MVPPIIQKILPVFNFFIASTALGFQVTVLYPWHNQLEKDFEGLQHQQETKLHEYHELRMQNIKNIETYLSKLNLKQFEEEVDNQQKQM</sequence>
<reference evidence="3" key="1">
    <citation type="submission" date="2021-02" db="EMBL/GenBank/DDBJ databases">
        <authorList>
            <person name="Nowell W R."/>
        </authorList>
    </citation>
    <scope>NUCLEOTIDE SEQUENCE</scope>
</reference>
<dbReference type="PANTHER" id="PTHR40135">
    <property type="entry name" value="MITOCHONDRIAL PHOSPHATE CARRIER PROTEIN"/>
    <property type="match status" value="1"/>
</dbReference>
<dbReference type="PANTHER" id="PTHR40135:SF1">
    <property type="entry name" value="MITOCHONDRIAL PHOSPHATE CARRIER PROTEIN"/>
    <property type="match status" value="1"/>
</dbReference>
<keyword evidence="4" id="KW-1185">Reference proteome</keyword>
<dbReference type="EMBL" id="CAJNOM010000057">
    <property type="protein sequence ID" value="CAF0943741.1"/>
    <property type="molecule type" value="Genomic_DNA"/>
</dbReference>
<organism evidence="3 4">
    <name type="scientific">Adineta steineri</name>
    <dbReference type="NCBI Taxonomy" id="433720"/>
    <lineage>
        <taxon>Eukaryota</taxon>
        <taxon>Metazoa</taxon>
        <taxon>Spiralia</taxon>
        <taxon>Gnathifera</taxon>
        <taxon>Rotifera</taxon>
        <taxon>Eurotatoria</taxon>
        <taxon>Bdelloidea</taxon>
        <taxon>Adinetida</taxon>
        <taxon>Adinetidae</taxon>
        <taxon>Adineta</taxon>
    </lineage>
</organism>
<name>A0A814CRA2_9BILA</name>
<keyword evidence="1" id="KW-1133">Transmembrane helix</keyword>
<feature type="transmembrane region" description="Helical" evidence="1">
    <location>
        <begin position="12"/>
        <end position="32"/>
    </location>
</feature>
<dbReference type="AlphaFoldDB" id="A0A814CRA2"/>
<dbReference type="Proteomes" id="UP000663832">
    <property type="component" value="Unassembled WGS sequence"/>
</dbReference>
<protein>
    <submittedName>
        <fullName evidence="3">Uncharacterized protein</fullName>
    </submittedName>
</protein>
<proteinExistence type="predicted"/>
<keyword evidence="1" id="KW-0812">Transmembrane</keyword>
<evidence type="ECO:0000313" key="2">
    <source>
        <dbReference type="EMBL" id="CAF0837760.1"/>
    </source>
</evidence>
<evidence type="ECO:0000313" key="4">
    <source>
        <dbReference type="Proteomes" id="UP000663832"/>
    </source>
</evidence>